<keyword evidence="5" id="KW-0949">S-adenosyl-L-methionine</keyword>
<dbReference type="InterPro" id="IPR038333">
    <property type="entry name" value="T1MK-like_N_sf"/>
</dbReference>
<feature type="compositionally biased region" description="Basic residues" evidence="8">
    <location>
        <begin position="1"/>
        <end position="11"/>
    </location>
</feature>
<dbReference type="EMBL" id="SJPR01000005">
    <property type="protein sequence ID" value="TWT95367.1"/>
    <property type="molecule type" value="Genomic_DNA"/>
</dbReference>
<dbReference type="GO" id="GO:0009007">
    <property type="term" value="F:site-specific DNA-methyltransferase (adenine-specific) activity"/>
    <property type="evidence" value="ECO:0007669"/>
    <property type="project" value="UniProtKB-EC"/>
</dbReference>
<dbReference type="GO" id="GO:0003677">
    <property type="term" value="F:DNA binding"/>
    <property type="evidence" value="ECO:0007669"/>
    <property type="project" value="InterPro"/>
</dbReference>
<dbReference type="InterPro" id="IPR022749">
    <property type="entry name" value="D12N6_MeTrfase_N"/>
</dbReference>
<name>A0A5C6A7K5_9BACT</name>
<dbReference type="Proteomes" id="UP000317421">
    <property type="component" value="Unassembled WGS sequence"/>
</dbReference>
<dbReference type="GO" id="GO:0008170">
    <property type="term" value="F:N-methyltransferase activity"/>
    <property type="evidence" value="ECO:0007669"/>
    <property type="project" value="InterPro"/>
</dbReference>
<feature type="region of interest" description="Disordered" evidence="8">
    <location>
        <begin position="1"/>
        <end position="25"/>
    </location>
</feature>
<dbReference type="InterPro" id="IPR052916">
    <property type="entry name" value="Type-I_RE_MTase_Subunit"/>
</dbReference>
<dbReference type="GO" id="GO:0032259">
    <property type="term" value="P:methylation"/>
    <property type="evidence" value="ECO:0007669"/>
    <property type="project" value="UniProtKB-KW"/>
</dbReference>
<evidence type="ECO:0000256" key="7">
    <source>
        <dbReference type="ARBA" id="ARBA00047942"/>
    </source>
</evidence>
<feature type="domain" description="DNA methylase adenine-specific" evidence="9">
    <location>
        <begin position="179"/>
        <end position="539"/>
    </location>
</feature>
<keyword evidence="12" id="KW-1185">Reference proteome</keyword>
<accession>A0A5C6A7K5</accession>
<proteinExistence type="inferred from homology"/>
<dbReference type="RefSeq" id="WP_146446207.1">
    <property type="nucleotide sequence ID" value="NZ_SJPR01000005.1"/>
</dbReference>
<evidence type="ECO:0000256" key="8">
    <source>
        <dbReference type="SAM" id="MobiDB-lite"/>
    </source>
</evidence>
<evidence type="ECO:0000256" key="1">
    <source>
        <dbReference type="ARBA" id="ARBA00006594"/>
    </source>
</evidence>
<evidence type="ECO:0000256" key="5">
    <source>
        <dbReference type="ARBA" id="ARBA00022691"/>
    </source>
</evidence>
<comment type="similarity">
    <text evidence="1">Belongs to the N(4)/N(6)-methyltransferase family.</text>
</comment>
<organism evidence="11 12">
    <name type="scientific">Botrimarina colliarenosi</name>
    <dbReference type="NCBI Taxonomy" id="2528001"/>
    <lineage>
        <taxon>Bacteria</taxon>
        <taxon>Pseudomonadati</taxon>
        <taxon>Planctomycetota</taxon>
        <taxon>Planctomycetia</taxon>
        <taxon>Pirellulales</taxon>
        <taxon>Lacipirellulaceae</taxon>
        <taxon>Botrimarina</taxon>
    </lineage>
</organism>
<dbReference type="PANTHER" id="PTHR42998">
    <property type="entry name" value="TYPE I RESTRICTION ENZYME HINDVIIP M PROTEIN-RELATED"/>
    <property type="match status" value="1"/>
</dbReference>
<dbReference type="Pfam" id="PF02384">
    <property type="entry name" value="N6_Mtase"/>
    <property type="match status" value="1"/>
</dbReference>
<evidence type="ECO:0000256" key="4">
    <source>
        <dbReference type="ARBA" id="ARBA00022679"/>
    </source>
</evidence>
<comment type="caution">
    <text evidence="11">The sequence shown here is derived from an EMBL/GenBank/DDBJ whole genome shotgun (WGS) entry which is preliminary data.</text>
</comment>
<keyword evidence="6" id="KW-0680">Restriction system</keyword>
<evidence type="ECO:0000256" key="6">
    <source>
        <dbReference type="ARBA" id="ARBA00022747"/>
    </source>
</evidence>
<dbReference type="Gene3D" id="1.20.1260.30">
    <property type="match status" value="1"/>
</dbReference>
<evidence type="ECO:0000256" key="3">
    <source>
        <dbReference type="ARBA" id="ARBA00022603"/>
    </source>
</evidence>
<dbReference type="InterPro" id="IPR003356">
    <property type="entry name" value="DNA_methylase_A-5"/>
</dbReference>
<evidence type="ECO:0000313" key="11">
    <source>
        <dbReference type="EMBL" id="TWT95367.1"/>
    </source>
</evidence>
<dbReference type="Gene3D" id="3.40.50.150">
    <property type="entry name" value="Vaccinia Virus protein VP39"/>
    <property type="match status" value="1"/>
</dbReference>
<dbReference type="OrthoDB" id="9814572at2"/>
<dbReference type="GO" id="GO:0009307">
    <property type="term" value="P:DNA restriction-modification system"/>
    <property type="evidence" value="ECO:0007669"/>
    <property type="project" value="UniProtKB-KW"/>
</dbReference>
<keyword evidence="3 11" id="KW-0489">Methyltransferase</keyword>
<protein>
    <recommendedName>
        <fullName evidence="2">site-specific DNA-methyltransferase (adenine-specific)</fullName>
        <ecNumber evidence="2">2.1.1.72</ecNumber>
    </recommendedName>
</protein>
<evidence type="ECO:0000256" key="2">
    <source>
        <dbReference type="ARBA" id="ARBA00011900"/>
    </source>
</evidence>
<dbReference type="PRINTS" id="PR00507">
    <property type="entry name" value="N12N6MTFRASE"/>
</dbReference>
<comment type="catalytic activity">
    <reaction evidence="7">
        <text>a 2'-deoxyadenosine in DNA + S-adenosyl-L-methionine = an N(6)-methyl-2'-deoxyadenosine in DNA + S-adenosyl-L-homocysteine + H(+)</text>
        <dbReference type="Rhea" id="RHEA:15197"/>
        <dbReference type="Rhea" id="RHEA-COMP:12418"/>
        <dbReference type="Rhea" id="RHEA-COMP:12419"/>
        <dbReference type="ChEBI" id="CHEBI:15378"/>
        <dbReference type="ChEBI" id="CHEBI:57856"/>
        <dbReference type="ChEBI" id="CHEBI:59789"/>
        <dbReference type="ChEBI" id="CHEBI:90615"/>
        <dbReference type="ChEBI" id="CHEBI:90616"/>
        <dbReference type="EC" id="2.1.1.72"/>
    </reaction>
</comment>
<keyword evidence="4 11" id="KW-0808">Transferase</keyword>
<dbReference type="SUPFAM" id="SSF53335">
    <property type="entry name" value="S-adenosyl-L-methionine-dependent methyltransferases"/>
    <property type="match status" value="1"/>
</dbReference>
<feature type="domain" description="N6 adenine-specific DNA methyltransferase N-terminal" evidence="10">
    <location>
        <begin position="31"/>
        <end position="167"/>
    </location>
</feature>
<dbReference type="AlphaFoldDB" id="A0A5C6A7K5"/>
<evidence type="ECO:0000259" key="9">
    <source>
        <dbReference type="Pfam" id="PF02384"/>
    </source>
</evidence>
<evidence type="ECO:0000259" key="10">
    <source>
        <dbReference type="Pfam" id="PF12161"/>
    </source>
</evidence>
<gene>
    <name evidence="11" type="primary">hsdM</name>
    <name evidence="11" type="ORF">Pla108_35150</name>
</gene>
<dbReference type="InterPro" id="IPR029063">
    <property type="entry name" value="SAM-dependent_MTases_sf"/>
</dbReference>
<dbReference type="Pfam" id="PF12161">
    <property type="entry name" value="HsdM_N"/>
    <property type="match status" value="1"/>
</dbReference>
<reference evidence="11 12" key="1">
    <citation type="submission" date="2019-02" db="EMBL/GenBank/DDBJ databases">
        <title>Deep-cultivation of Planctomycetes and their phenomic and genomic characterization uncovers novel biology.</title>
        <authorList>
            <person name="Wiegand S."/>
            <person name="Jogler M."/>
            <person name="Boedeker C."/>
            <person name="Pinto D."/>
            <person name="Vollmers J."/>
            <person name="Rivas-Marin E."/>
            <person name="Kohn T."/>
            <person name="Peeters S.H."/>
            <person name="Heuer A."/>
            <person name="Rast P."/>
            <person name="Oberbeckmann S."/>
            <person name="Bunk B."/>
            <person name="Jeske O."/>
            <person name="Meyerdierks A."/>
            <person name="Storesund J.E."/>
            <person name="Kallscheuer N."/>
            <person name="Luecker S."/>
            <person name="Lage O.M."/>
            <person name="Pohl T."/>
            <person name="Merkel B.J."/>
            <person name="Hornburger P."/>
            <person name="Mueller R.-W."/>
            <person name="Bruemmer F."/>
            <person name="Labrenz M."/>
            <person name="Spormann A.M."/>
            <person name="Op Den Camp H."/>
            <person name="Overmann J."/>
            <person name="Amann R."/>
            <person name="Jetten M.S.M."/>
            <person name="Mascher T."/>
            <person name="Medema M.H."/>
            <person name="Devos D.P."/>
            <person name="Kaster A.-K."/>
            <person name="Ovreas L."/>
            <person name="Rohde M."/>
            <person name="Galperin M.Y."/>
            <person name="Jogler C."/>
        </authorList>
    </citation>
    <scope>NUCLEOTIDE SEQUENCE [LARGE SCALE GENOMIC DNA]</scope>
    <source>
        <strain evidence="11 12">Pla108</strain>
    </source>
</reference>
<dbReference type="EC" id="2.1.1.72" evidence="2"/>
<evidence type="ECO:0000313" key="12">
    <source>
        <dbReference type="Proteomes" id="UP000317421"/>
    </source>
</evidence>
<sequence length="577" mass="63834">MAKKKTTRKTKSSTGPALEAPPAAPTDLDYADKLWKAADTLRGQVDAAEYKHVVLGLLFLKYISDAFAARRDELAAELTADGIPESQHAALLESRDEYAAENVFWVPKAARWEELQAQATSPKIATLIDDAVLAVEADNPSLKNKLPRDYARRGIEPIKLKSLVDLVADIGFKGGRDKARDTLGRVYEYFLGKFAQAEGKLGGEFYTPRCVVRVLVEMLEPYEGRVYDPCCGSGGMFVQSERFVEAHGGRRTDISIFGQESNPTTWRLAHMNVALRGIEANLGEKPADTFLANLHPDLRCDYLLANPPFNVSDWSGPLLRDDVRWKYGAPPTGNANYAWIQHFIHHLAVPNGRGGGVAGFVMANGSLSSNSGGEGDIRRSIVEADLVDCIVALPAQLFYTTGIPVCLWFLTRDKTGRNLRNGCPNRPKGRKGETLFIDARKLGAMQTRTLRVLSGAEDAELFEGSHDPGPHSDIGRIAYVFRQWRGEPAPSWWNAKQHGEWKYADRPGFCKAATIDDIAKHGHVLTPGRYVGAEDVEDDGEPFAEKYPRLVAELETHFAEGERLTAEIRFRLGQVTR</sequence>
<dbReference type="PANTHER" id="PTHR42998:SF1">
    <property type="entry name" value="TYPE I RESTRICTION ENZYME HINDI METHYLASE SUBUNIT"/>
    <property type="match status" value="1"/>
</dbReference>